<proteinExistence type="predicted"/>
<dbReference type="OrthoDB" id="57033at2157"/>
<dbReference type="GO" id="GO:0005829">
    <property type="term" value="C:cytosol"/>
    <property type="evidence" value="ECO:0007669"/>
    <property type="project" value="TreeGrafter"/>
</dbReference>
<reference evidence="6" key="1">
    <citation type="submission" date="2016-10" db="EMBL/GenBank/DDBJ databases">
        <authorList>
            <person name="Varghese N."/>
            <person name="Submissions S."/>
        </authorList>
    </citation>
    <scope>NUCLEOTIDE SEQUENCE [LARGE SCALE GENOMIC DNA]</scope>
    <source>
        <strain evidence="6">DSM 25055</strain>
    </source>
</reference>
<evidence type="ECO:0000256" key="2">
    <source>
        <dbReference type="ARBA" id="ARBA00023125"/>
    </source>
</evidence>
<evidence type="ECO:0000259" key="4">
    <source>
        <dbReference type="PROSITE" id="PS50956"/>
    </source>
</evidence>
<dbReference type="GO" id="GO:0043565">
    <property type="term" value="F:sequence-specific DNA binding"/>
    <property type="evidence" value="ECO:0007669"/>
    <property type="project" value="InterPro"/>
</dbReference>
<dbReference type="PRINTS" id="PR00033">
    <property type="entry name" value="HTHASNC"/>
</dbReference>
<dbReference type="GO" id="GO:0043200">
    <property type="term" value="P:response to amino acid"/>
    <property type="evidence" value="ECO:0007669"/>
    <property type="project" value="TreeGrafter"/>
</dbReference>
<keyword evidence="1" id="KW-0805">Transcription regulation</keyword>
<keyword evidence="2 5" id="KW-0238">DNA-binding</keyword>
<feature type="domain" description="HTH asnC-type" evidence="4">
    <location>
        <begin position="4"/>
        <end position="66"/>
    </location>
</feature>
<gene>
    <name evidence="5" type="ORF">SAMN04489841_2074</name>
</gene>
<evidence type="ECO:0000313" key="6">
    <source>
        <dbReference type="Proteomes" id="UP000199114"/>
    </source>
</evidence>
<dbReference type="Pfam" id="PF13412">
    <property type="entry name" value="HTH_24"/>
    <property type="match status" value="1"/>
</dbReference>
<dbReference type="PANTHER" id="PTHR30154:SF34">
    <property type="entry name" value="TRANSCRIPTIONAL REGULATOR AZLB"/>
    <property type="match status" value="1"/>
</dbReference>
<dbReference type="SMART" id="SM00344">
    <property type="entry name" value="HTH_ASNC"/>
    <property type="match status" value="1"/>
</dbReference>
<accession>A0A1H9H2P1</accession>
<dbReference type="InterPro" id="IPR000485">
    <property type="entry name" value="AsnC-type_HTH_dom"/>
</dbReference>
<dbReference type="Proteomes" id="UP000199114">
    <property type="component" value="Unassembled WGS sequence"/>
</dbReference>
<dbReference type="Gene3D" id="1.10.10.10">
    <property type="entry name" value="Winged helix-like DNA-binding domain superfamily/Winged helix DNA-binding domain"/>
    <property type="match status" value="1"/>
</dbReference>
<sequence length="156" mass="17023">MAEIDRIDMAILHALQDDARNATTESIGERVDLASSSVATRINDLEENGVITGYTPVIDYDEAGFEQRLLLVGTVQGDDEGIVAAVSDVENVISVERLLTDEGDLHIELVSRSQERAEAVTDDLHELGVEITKTSVVVEETNRPFNHLGAKYTNGE</sequence>
<dbReference type="STRING" id="1186196.SAMN04489841_2074"/>
<organism evidence="5 6">
    <name type="scientific">Natrinema salaciae</name>
    <dbReference type="NCBI Taxonomy" id="1186196"/>
    <lineage>
        <taxon>Archaea</taxon>
        <taxon>Methanobacteriati</taxon>
        <taxon>Methanobacteriota</taxon>
        <taxon>Stenosarchaea group</taxon>
        <taxon>Halobacteria</taxon>
        <taxon>Halobacteriales</taxon>
        <taxon>Natrialbaceae</taxon>
        <taxon>Natrinema</taxon>
    </lineage>
</organism>
<name>A0A1H9H2P1_9EURY</name>
<protein>
    <submittedName>
        <fullName evidence="5">DNA-binding transcriptional regulator, Lrp family</fullName>
    </submittedName>
</protein>
<dbReference type="PROSITE" id="PS50956">
    <property type="entry name" value="HTH_ASNC_2"/>
    <property type="match status" value="1"/>
</dbReference>
<dbReference type="InterPro" id="IPR036390">
    <property type="entry name" value="WH_DNA-bd_sf"/>
</dbReference>
<dbReference type="RefSeq" id="WP_090617134.1">
    <property type="nucleotide sequence ID" value="NZ_FOFD01000002.1"/>
</dbReference>
<dbReference type="SUPFAM" id="SSF46785">
    <property type="entry name" value="Winged helix' DNA-binding domain"/>
    <property type="match status" value="1"/>
</dbReference>
<dbReference type="InterPro" id="IPR019888">
    <property type="entry name" value="Tscrpt_reg_AsnC-like"/>
</dbReference>
<dbReference type="AlphaFoldDB" id="A0A1H9H2P1"/>
<evidence type="ECO:0000313" key="5">
    <source>
        <dbReference type="EMBL" id="SEQ56592.1"/>
    </source>
</evidence>
<dbReference type="PANTHER" id="PTHR30154">
    <property type="entry name" value="LEUCINE-RESPONSIVE REGULATORY PROTEIN"/>
    <property type="match status" value="1"/>
</dbReference>
<evidence type="ECO:0000256" key="3">
    <source>
        <dbReference type="ARBA" id="ARBA00023163"/>
    </source>
</evidence>
<keyword evidence="6" id="KW-1185">Reference proteome</keyword>
<dbReference type="EMBL" id="FOFD01000002">
    <property type="protein sequence ID" value="SEQ56592.1"/>
    <property type="molecule type" value="Genomic_DNA"/>
</dbReference>
<keyword evidence="3" id="KW-0804">Transcription</keyword>
<dbReference type="InterPro" id="IPR036388">
    <property type="entry name" value="WH-like_DNA-bd_sf"/>
</dbReference>
<evidence type="ECO:0000256" key="1">
    <source>
        <dbReference type="ARBA" id="ARBA00023015"/>
    </source>
</evidence>